<keyword evidence="1" id="KW-0436">Ligase</keyword>
<keyword evidence="8" id="KW-1185">Reference proteome</keyword>
<keyword evidence="2" id="KW-0479">Metal-binding</keyword>
<dbReference type="EMBL" id="JH600070">
    <property type="protein sequence ID" value="EIJ43569.1"/>
    <property type="molecule type" value="Genomic_DNA"/>
</dbReference>
<gene>
    <name evidence="7" type="ORF">BegalDRAFT_2728</name>
</gene>
<dbReference type="OrthoDB" id="9765517at2"/>
<dbReference type="GO" id="GO:0016874">
    <property type="term" value="F:ligase activity"/>
    <property type="evidence" value="ECO:0007669"/>
    <property type="project" value="UniProtKB-KW"/>
</dbReference>
<dbReference type="Pfam" id="PF03738">
    <property type="entry name" value="GSP_synth"/>
    <property type="match status" value="1"/>
</dbReference>
<evidence type="ECO:0000313" key="8">
    <source>
        <dbReference type="Proteomes" id="UP000005744"/>
    </source>
</evidence>
<dbReference type="GO" id="GO:0046872">
    <property type="term" value="F:metal ion binding"/>
    <property type="evidence" value="ECO:0007669"/>
    <property type="project" value="UniProtKB-KW"/>
</dbReference>
<keyword evidence="5" id="KW-0460">Magnesium</keyword>
<dbReference type="eggNOG" id="COG0754">
    <property type="taxonomic scope" value="Bacteria"/>
</dbReference>
<feature type="domain" description="Glutathionylspermidine synthase pre-ATP-grasp-like" evidence="6">
    <location>
        <begin position="12"/>
        <end position="378"/>
    </location>
</feature>
<organism evidence="7 8">
    <name type="scientific">Beggiatoa alba B18LD</name>
    <dbReference type="NCBI Taxonomy" id="395493"/>
    <lineage>
        <taxon>Bacteria</taxon>
        <taxon>Pseudomonadati</taxon>
        <taxon>Pseudomonadota</taxon>
        <taxon>Gammaproteobacteria</taxon>
        <taxon>Thiotrichales</taxon>
        <taxon>Thiotrichaceae</taxon>
        <taxon>Beggiatoa</taxon>
    </lineage>
</organism>
<sequence>MRRVPITPRPDWQARCESIGFRFHTIEYAEGADPTYWDERAYYEFNAAQIDTLEDATNELYQRCLAAVEYIIKNNYFQPFGLSKEYQQLIKTSWERQDFSLYGRFDLAWDGSDTPPKLLEFNADTPTALYEASVVQWHWLNEQFPQADQFNSIHEKLIDVWQQFRFYHTEQVYFTVVRDHPEDEGTVDYLRDTALQADLDIPLLYIDEIGWNGEYFTDLQEQRIQALFKLYPWEWLMREPISPYLLTDTVLMIEPPWKILLSNKAILPILWELNPNHPNLLPSYFEPSPLQGTFIEKPTLSREGSNVRLVIDGNVKLETTGDYGTETKIYQKYNPLKNYEGNYPVLGTWIVGDIASGLGVREDVSPITKNSSRFVPHLFK</sequence>
<keyword evidence="3" id="KW-0547">Nucleotide-binding</keyword>
<evidence type="ECO:0000256" key="5">
    <source>
        <dbReference type="ARBA" id="ARBA00022842"/>
    </source>
</evidence>
<evidence type="ECO:0000313" key="7">
    <source>
        <dbReference type="EMBL" id="EIJ43569.1"/>
    </source>
</evidence>
<accession>I3CIX6</accession>
<dbReference type="SUPFAM" id="SSF56059">
    <property type="entry name" value="Glutathione synthetase ATP-binding domain-like"/>
    <property type="match status" value="1"/>
</dbReference>
<protein>
    <submittedName>
        <fullName evidence="7">Glutathionylspermidine synthase</fullName>
    </submittedName>
</protein>
<dbReference type="HOGENOM" id="CLU_059175_0_0_6"/>
<evidence type="ECO:0000256" key="4">
    <source>
        <dbReference type="ARBA" id="ARBA00022840"/>
    </source>
</evidence>
<dbReference type="Proteomes" id="UP000005744">
    <property type="component" value="Unassembled WGS sequence"/>
</dbReference>
<dbReference type="AlphaFoldDB" id="I3CIX6"/>
<evidence type="ECO:0000256" key="1">
    <source>
        <dbReference type="ARBA" id="ARBA00022598"/>
    </source>
</evidence>
<dbReference type="SUPFAM" id="SSF52440">
    <property type="entry name" value="PreATP-grasp domain"/>
    <property type="match status" value="1"/>
</dbReference>
<evidence type="ECO:0000256" key="2">
    <source>
        <dbReference type="ARBA" id="ARBA00022723"/>
    </source>
</evidence>
<keyword evidence="4" id="KW-0067">ATP-binding</keyword>
<dbReference type="RefSeq" id="WP_002690852.1">
    <property type="nucleotide sequence ID" value="NZ_JH600070.1"/>
</dbReference>
<dbReference type="GO" id="GO:0005524">
    <property type="term" value="F:ATP binding"/>
    <property type="evidence" value="ECO:0007669"/>
    <property type="project" value="UniProtKB-KW"/>
</dbReference>
<proteinExistence type="predicted"/>
<name>I3CIX6_9GAMM</name>
<dbReference type="Gene3D" id="3.30.1490.330">
    <property type="match status" value="1"/>
</dbReference>
<reference evidence="7 8" key="1">
    <citation type="submission" date="2011-11" db="EMBL/GenBank/DDBJ databases">
        <title>Improved High-Quality Draft sequence of Beggiatoa alba B18lD.</title>
        <authorList>
            <consortium name="US DOE Joint Genome Institute"/>
            <person name="Lucas S."/>
            <person name="Han J."/>
            <person name="Lapidus A."/>
            <person name="Cheng J.-F."/>
            <person name="Goodwin L."/>
            <person name="Pitluck S."/>
            <person name="Peters L."/>
            <person name="Mikhailova N."/>
            <person name="Held B."/>
            <person name="Detter J.C."/>
            <person name="Han C."/>
            <person name="Tapia R."/>
            <person name="Land M."/>
            <person name="Hauser L."/>
            <person name="Kyrpides N."/>
            <person name="Ivanova N."/>
            <person name="Pagani I."/>
            <person name="Samuel K."/>
            <person name="Teske A."/>
            <person name="Mueller J."/>
            <person name="Woyke T."/>
        </authorList>
    </citation>
    <scope>NUCLEOTIDE SEQUENCE [LARGE SCALE GENOMIC DNA]</scope>
    <source>
        <strain evidence="7 8">B18LD</strain>
    </source>
</reference>
<dbReference type="InterPro" id="IPR016185">
    <property type="entry name" value="PreATP-grasp_dom_sf"/>
</dbReference>
<evidence type="ECO:0000259" key="6">
    <source>
        <dbReference type="Pfam" id="PF03738"/>
    </source>
</evidence>
<evidence type="ECO:0000256" key="3">
    <source>
        <dbReference type="ARBA" id="ARBA00022741"/>
    </source>
</evidence>
<dbReference type="STRING" id="395493.BegalDRAFT_2728"/>
<dbReference type="InterPro" id="IPR005494">
    <property type="entry name" value="GSPS_pre-ATP-grasp-like_dom"/>
</dbReference>